<evidence type="ECO:0000259" key="6">
    <source>
        <dbReference type="Pfam" id="PF23024"/>
    </source>
</evidence>
<dbReference type="FunFam" id="3.40.50.12780:FF:000013">
    <property type="entry name" value="Long-chain-fatty-acid--AMP ligase FadD32"/>
    <property type="match status" value="1"/>
</dbReference>
<evidence type="ECO:0000256" key="2">
    <source>
        <dbReference type="ARBA" id="ARBA00022598"/>
    </source>
</evidence>
<reference evidence="7" key="1">
    <citation type="submission" date="2019-12" db="EMBL/GenBank/DDBJ databases">
        <title>Mycobacterium spongiae sp. nov.</title>
        <authorList>
            <person name="Stinear T."/>
        </authorList>
    </citation>
    <scope>NUCLEOTIDE SEQUENCE</scope>
    <source>
        <strain evidence="7">FSD4b-SM</strain>
    </source>
</reference>
<dbReference type="GO" id="GO:0016874">
    <property type="term" value="F:ligase activity"/>
    <property type="evidence" value="ECO:0007669"/>
    <property type="project" value="UniProtKB-KW"/>
</dbReference>
<feature type="domain" description="AMP-dependent synthetase/ligase" evidence="5">
    <location>
        <begin position="12"/>
        <end position="417"/>
    </location>
</feature>
<protein>
    <submittedName>
        <fullName evidence="7">AMP-binding protein</fullName>
    </submittedName>
</protein>
<comment type="similarity">
    <text evidence="1">Belongs to the ATP-dependent AMP-binding enzyme family.</text>
</comment>
<dbReference type="InterPro" id="IPR000873">
    <property type="entry name" value="AMP-dep_synth/lig_dom"/>
</dbReference>
<dbReference type="GO" id="GO:0005886">
    <property type="term" value="C:plasma membrane"/>
    <property type="evidence" value="ECO:0007669"/>
    <property type="project" value="TreeGrafter"/>
</dbReference>
<organism evidence="7 8">
    <name type="scientific">Mycobacterium spongiae</name>
    <dbReference type="NCBI Taxonomy" id="886343"/>
    <lineage>
        <taxon>Bacteria</taxon>
        <taxon>Bacillati</taxon>
        <taxon>Actinomycetota</taxon>
        <taxon>Actinomycetes</taxon>
        <taxon>Mycobacteriales</taxon>
        <taxon>Mycobacteriaceae</taxon>
        <taxon>Mycobacterium</taxon>
    </lineage>
</organism>
<dbReference type="Pfam" id="PF00501">
    <property type="entry name" value="AMP-binding"/>
    <property type="match status" value="1"/>
</dbReference>
<dbReference type="FunFam" id="3.30.300.30:FF:000016">
    <property type="entry name" value="Fatty-acid-CoA ligase FadD26"/>
    <property type="match status" value="1"/>
</dbReference>
<dbReference type="InterPro" id="IPR025110">
    <property type="entry name" value="AMP-bd_C"/>
</dbReference>
<dbReference type="KEGG" id="mspg:F6B93_07170"/>
<gene>
    <name evidence="7" type="ORF">F6B93_07170</name>
</gene>
<dbReference type="GO" id="GO:0006633">
    <property type="term" value="P:fatty acid biosynthetic process"/>
    <property type="evidence" value="ECO:0007669"/>
    <property type="project" value="TreeGrafter"/>
</dbReference>
<dbReference type="GO" id="GO:0071766">
    <property type="term" value="P:Actinobacterium-type cell wall biogenesis"/>
    <property type="evidence" value="ECO:0007669"/>
    <property type="project" value="UniProtKB-ARBA"/>
</dbReference>
<keyword evidence="3" id="KW-0276">Fatty acid metabolism</keyword>
<dbReference type="InterPro" id="IPR045851">
    <property type="entry name" value="AMP-bd_C_sf"/>
</dbReference>
<evidence type="ECO:0000256" key="4">
    <source>
        <dbReference type="ARBA" id="ARBA00023098"/>
    </source>
</evidence>
<dbReference type="NCBIfam" id="NF004509">
    <property type="entry name" value="PRK05850.1"/>
    <property type="match status" value="1"/>
</dbReference>
<name>A0A975PWM0_9MYCO</name>
<evidence type="ECO:0000256" key="1">
    <source>
        <dbReference type="ARBA" id="ARBA00006432"/>
    </source>
</evidence>
<dbReference type="Gene3D" id="3.40.50.12780">
    <property type="entry name" value="N-terminal domain of ligase-like"/>
    <property type="match status" value="1"/>
</dbReference>
<keyword evidence="4" id="KW-0443">Lipid metabolism</keyword>
<dbReference type="GO" id="GO:0070566">
    <property type="term" value="F:adenylyltransferase activity"/>
    <property type="evidence" value="ECO:0007669"/>
    <property type="project" value="TreeGrafter"/>
</dbReference>
<dbReference type="PANTHER" id="PTHR22754">
    <property type="entry name" value="DISCO-INTERACTING PROTEIN 2 DIP2 -RELATED"/>
    <property type="match status" value="1"/>
</dbReference>
<keyword evidence="2" id="KW-0436">Ligase</keyword>
<dbReference type="InterPro" id="IPR042099">
    <property type="entry name" value="ANL_N_sf"/>
</dbReference>
<evidence type="ECO:0000313" key="7">
    <source>
        <dbReference type="EMBL" id="QUR66899.1"/>
    </source>
</evidence>
<dbReference type="Proteomes" id="UP000682202">
    <property type="component" value="Chromosome"/>
</dbReference>
<feature type="domain" description="AMP-binding enzyme C-terminal" evidence="6">
    <location>
        <begin position="465"/>
        <end position="574"/>
    </location>
</feature>
<evidence type="ECO:0000256" key="3">
    <source>
        <dbReference type="ARBA" id="ARBA00022832"/>
    </source>
</evidence>
<dbReference type="Gene3D" id="3.30.300.30">
    <property type="match status" value="1"/>
</dbReference>
<dbReference type="PANTHER" id="PTHR22754:SF32">
    <property type="entry name" value="DISCO-INTERACTING PROTEIN 2"/>
    <property type="match status" value="1"/>
</dbReference>
<dbReference type="RefSeq" id="WP_211698467.1">
    <property type="nucleotide sequence ID" value="NZ_CP046600.1"/>
</dbReference>
<accession>A0A975PWM0</accession>
<dbReference type="InterPro" id="IPR040097">
    <property type="entry name" value="FAAL/FAAC"/>
</dbReference>
<sequence>MAVTHSSIPALLEERADQQPDATAYTFIDYGSDPAGFAESLTWSQVYRRARILAEELALYGSPGDRAAILAPQGLEYVVAFLAALQAGFIAVPLSVPQYGIHDDRISSVLRDSMPVVILTTSVAVADVTKYARAQDGQPAPVVIEVDLLDLDSSRQLPSAPQLSSSAAYLQYTSGSTRTPAGVVVSHKNVLANGTQIMCGYFGQPADMPSITLVSWLPLYHDMGLILGICAPIFTNRSAVLLSPMSFLRRPARWMQLLAKSDQAFSAAPNFAFELAVRRTTDDDMAGLDLGDVVGIISGSERIHVATLKRFTERFAPFNLSATAIRPSYGLAEATLYVAAPEPGRAPKTVRFDYEHLAAGQARPCGTERTLGTELISYGAPRDSTVRIVDPNTKTENPPGVVGEIWLHGENVAMGYWRKPEQSARTFGAQLIALSPGTPEGPWLRTGDLGVMCDDELFIMGRIKDLLIVDGRNHYPDDIEATIQEITGGRVAAIAIPDDSTEQLVAIVELKKRGASAEEAMLRLRSVKREVTSAISRSHSLRVADLVLVSPGSIPITTSGKIRRSACVDQYRSDGFKRLDVVV</sequence>
<dbReference type="EMBL" id="CP046600">
    <property type="protein sequence ID" value="QUR66899.1"/>
    <property type="molecule type" value="Genomic_DNA"/>
</dbReference>
<evidence type="ECO:0000259" key="5">
    <source>
        <dbReference type="Pfam" id="PF00501"/>
    </source>
</evidence>
<dbReference type="Pfam" id="PF23024">
    <property type="entry name" value="AMP-dom_DIP2-like"/>
    <property type="match status" value="1"/>
</dbReference>
<proteinExistence type="inferred from homology"/>
<dbReference type="AlphaFoldDB" id="A0A975PWM0"/>
<evidence type="ECO:0000313" key="8">
    <source>
        <dbReference type="Proteomes" id="UP000682202"/>
    </source>
</evidence>
<dbReference type="CDD" id="cd05931">
    <property type="entry name" value="FAAL"/>
    <property type="match status" value="1"/>
</dbReference>
<dbReference type="SUPFAM" id="SSF56801">
    <property type="entry name" value="Acetyl-CoA synthetase-like"/>
    <property type="match status" value="1"/>
</dbReference>
<keyword evidence="8" id="KW-1185">Reference proteome</keyword>